<organism evidence="8 9">
    <name type="scientific">Podospora aff. communis PSN243</name>
    <dbReference type="NCBI Taxonomy" id="3040156"/>
    <lineage>
        <taxon>Eukaryota</taxon>
        <taxon>Fungi</taxon>
        <taxon>Dikarya</taxon>
        <taxon>Ascomycota</taxon>
        <taxon>Pezizomycotina</taxon>
        <taxon>Sordariomycetes</taxon>
        <taxon>Sordariomycetidae</taxon>
        <taxon>Sordariales</taxon>
        <taxon>Podosporaceae</taxon>
        <taxon>Podospora</taxon>
    </lineage>
</organism>
<proteinExistence type="inferred from homology"/>
<evidence type="ECO:0000256" key="1">
    <source>
        <dbReference type="ARBA" id="ARBA00001933"/>
    </source>
</evidence>
<accession>A0AAV9G963</accession>
<dbReference type="Proteomes" id="UP001321760">
    <property type="component" value="Unassembled WGS sequence"/>
</dbReference>
<keyword evidence="4 6" id="KW-0663">Pyridoxal phosphate</keyword>
<sequence length="536" mass="57205">MIGNGNGVHHAAPLTRAAEVDHLIDAVKALVVPFIRAADEAAPLKAFVQGAPEKANGAHRNVLVTPRRPEELVKQLAFSLPEGEGRGEDGLLETIQSVLAYSVNTWDQGFMDKLYASTNPVGVVSELLLAVLNTNLHVYQVSPALSVIEKHTARTFANLFGFTGPRAGGVTCQGGSASNLTSIVIARSTLYPASKIEGNACASTGPFVLFTSEHGHYSVEKAAVTCGFGSAAVWTVSVDAEGRMSPPVLRERILEARAQGRTPLYVNATAGTTVFGSYDPFEEIAAICQEFNLWMHVDASWGGPAIFSARHKAKLAGVHLANSLTVNPHKMMNVPVTCSFLLTSDTSVFHRANTLPAGYLFHGSDPEPAPKGSAPVSSEPSEVWDLADLTLQCGRRGDALKLALSWIYYGAAGFESQIDNAFETAAYLATTISQHPNFVLISTNPPPCLQVCFYYAPGGKVDEDAEKNTRRTRVMAARLVERGFMVDYAPGDQGSFFRVVVNCQTLRGTVDGLVTAIERVGSEVVGEVNGKVGNGV</sequence>
<dbReference type="SUPFAM" id="SSF53383">
    <property type="entry name" value="PLP-dependent transferases"/>
    <property type="match status" value="1"/>
</dbReference>
<dbReference type="GO" id="GO:0019752">
    <property type="term" value="P:carboxylic acid metabolic process"/>
    <property type="evidence" value="ECO:0007669"/>
    <property type="project" value="InterPro"/>
</dbReference>
<evidence type="ECO:0000256" key="5">
    <source>
        <dbReference type="ARBA" id="ARBA00023239"/>
    </source>
</evidence>
<dbReference type="InterPro" id="IPR015421">
    <property type="entry name" value="PyrdxlP-dep_Trfase_major"/>
</dbReference>
<protein>
    <submittedName>
        <fullName evidence="8">Glutamate decarboxylase 1</fullName>
    </submittedName>
</protein>
<dbReference type="GO" id="GO:0030170">
    <property type="term" value="F:pyridoxal phosphate binding"/>
    <property type="evidence" value="ECO:0007669"/>
    <property type="project" value="InterPro"/>
</dbReference>
<dbReference type="InterPro" id="IPR015424">
    <property type="entry name" value="PyrdxlP-dep_Trfase"/>
</dbReference>
<evidence type="ECO:0000256" key="2">
    <source>
        <dbReference type="ARBA" id="ARBA00009533"/>
    </source>
</evidence>
<dbReference type="InterPro" id="IPR002129">
    <property type="entry name" value="PyrdxlP-dep_de-COase"/>
</dbReference>
<comment type="caution">
    <text evidence="8">The sequence shown here is derived from an EMBL/GenBank/DDBJ whole genome shotgun (WGS) entry which is preliminary data.</text>
</comment>
<dbReference type="EMBL" id="MU865970">
    <property type="protein sequence ID" value="KAK4444953.1"/>
    <property type="molecule type" value="Genomic_DNA"/>
</dbReference>
<dbReference type="Gene3D" id="3.90.1150.170">
    <property type="match status" value="1"/>
</dbReference>
<evidence type="ECO:0000256" key="4">
    <source>
        <dbReference type="ARBA" id="ARBA00022898"/>
    </source>
</evidence>
<evidence type="ECO:0000256" key="6">
    <source>
        <dbReference type="PIRSR" id="PIRSR602129-50"/>
    </source>
</evidence>
<dbReference type="GO" id="GO:0016831">
    <property type="term" value="F:carboxy-lyase activity"/>
    <property type="evidence" value="ECO:0007669"/>
    <property type="project" value="UniProtKB-KW"/>
</dbReference>
<keyword evidence="3" id="KW-0210">Decarboxylase</keyword>
<name>A0AAV9G963_9PEZI</name>
<keyword evidence="5 7" id="KW-0456">Lyase</keyword>
<dbReference type="PANTHER" id="PTHR45677:SF8">
    <property type="entry name" value="CYSTEINE SULFINIC ACID DECARBOXYLASE"/>
    <property type="match status" value="1"/>
</dbReference>
<dbReference type="AlphaFoldDB" id="A0AAV9G963"/>
<dbReference type="GO" id="GO:0005737">
    <property type="term" value="C:cytoplasm"/>
    <property type="evidence" value="ECO:0007669"/>
    <property type="project" value="TreeGrafter"/>
</dbReference>
<reference evidence="8" key="1">
    <citation type="journal article" date="2023" name="Mol. Phylogenet. Evol.">
        <title>Genome-scale phylogeny and comparative genomics of the fungal order Sordariales.</title>
        <authorList>
            <person name="Hensen N."/>
            <person name="Bonometti L."/>
            <person name="Westerberg I."/>
            <person name="Brannstrom I.O."/>
            <person name="Guillou S."/>
            <person name="Cros-Aarteil S."/>
            <person name="Calhoun S."/>
            <person name="Haridas S."/>
            <person name="Kuo A."/>
            <person name="Mondo S."/>
            <person name="Pangilinan J."/>
            <person name="Riley R."/>
            <person name="LaButti K."/>
            <person name="Andreopoulos B."/>
            <person name="Lipzen A."/>
            <person name="Chen C."/>
            <person name="Yan M."/>
            <person name="Daum C."/>
            <person name="Ng V."/>
            <person name="Clum A."/>
            <person name="Steindorff A."/>
            <person name="Ohm R.A."/>
            <person name="Martin F."/>
            <person name="Silar P."/>
            <person name="Natvig D.O."/>
            <person name="Lalanne C."/>
            <person name="Gautier V."/>
            <person name="Ament-Velasquez S.L."/>
            <person name="Kruys A."/>
            <person name="Hutchinson M.I."/>
            <person name="Powell A.J."/>
            <person name="Barry K."/>
            <person name="Miller A.N."/>
            <person name="Grigoriev I.V."/>
            <person name="Debuchy R."/>
            <person name="Gladieux P."/>
            <person name="Hiltunen Thoren M."/>
            <person name="Johannesson H."/>
        </authorList>
    </citation>
    <scope>NUCLEOTIDE SEQUENCE</scope>
    <source>
        <strain evidence="8">PSN243</strain>
    </source>
</reference>
<keyword evidence="9" id="KW-1185">Reference proteome</keyword>
<evidence type="ECO:0000256" key="3">
    <source>
        <dbReference type="ARBA" id="ARBA00022793"/>
    </source>
</evidence>
<gene>
    <name evidence="8" type="ORF">QBC34DRAFT_168075</name>
</gene>
<comment type="similarity">
    <text evidence="2 7">Belongs to the group II decarboxylase family.</text>
</comment>
<reference evidence="8" key="2">
    <citation type="submission" date="2023-05" db="EMBL/GenBank/DDBJ databases">
        <authorList>
            <consortium name="Lawrence Berkeley National Laboratory"/>
            <person name="Steindorff A."/>
            <person name="Hensen N."/>
            <person name="Bonometti L."/>
            <person name="Westerberg I."/>
            <person name="Brannstrom I.O."/>
            <person name="Guillou S."/>
            <person name="Cros-Aarteil S."/>
            <person name="Calhoun S."/>
            <person name="Haridas S."/>
            <person name="Kuo A."/>
            <person name="Mondo S."/>
            <person name="Pangilinan J."/>
            <person name="Riley R."/>
            <person name="Labutti K."/>
            <person name="Andreopoulos B."/>
            <person name="Lipzen A."/>
            <person name="Chen C."/>
            <person name="Yanf M."/>
            <person name="Daum C."/>
            <person name="Ng V."/>
            <person name="Clum A."/>
            <person name="Ohm R."/>
            <person name="Martin F."/>
            <person name="Silar P."/>
            <person name="Natvig D."/>
            <person name="Lalanne C."/>
            <person name="Gautier V."/>
            <person name="Ament-Velasquez S.L."/>
            <person name="Kruys A."/>
            <person name="Hutchinson M.I."/>
            <person name="Powell A.J."/>
            <person name="Barry K."/>
            <person name="Miller A.N."/>
            <person name="Grigoriev I.V."/>
            <person name="Debuchy R."/>
            <person name="Gladieux P."/>
            <person name="Thoren M.H."/>
            <person name="Johannesson H."/>
        </authorList>
    </citation>
    <scope>NUCLEOTIDE SEQUENCE</scope>
    <source>
        <strain evidence="8">PSN243</strain>
    </source>
</reference>
<comment type="cofactor">
    <cofactor evidence="1 6 7">
        <name>pyridoxal 5'-phosphate</name>
        <dbReference type="ChEBI" id="CHEBI:597326"/>
    </cofactor>
</comment>
<dbReference type="PANTHER" id="PTHR45677">
    <property type="entry name" value="GLUTAMATE DECARBOXYLASE-RELATED"/>
    <property type="match status" value="1"/>
</dbReference>
<evidence type="ECO:0000256" key="7">
    <source>
        <dbReference type="RuleBase" id="RU000382"/>
    </source>
</evidence>
<dbReference type="Gene3D" id="3.40.640.10">
    <property type="entry name" value="Type I PLP-dependent aspartate aminotransferase-like (Major domain)"/>
    <property type="match status" value="1"/>
</dbReference>
<evidence type="ECO:0000313" key="8">
    <source>
        <dbReference type="EMBL" id="KAK4444953.1"/>
    </source>
</evidence>
<dbReference type="Pfam" id="PF00282">
    <property type="entry name" value="Pyridoxal_deC"/>
    <property type="match status" value="1"/>
</dbReference>
<feature type="modified residue" description="N6-(pyridoxal phosphate)lysine" evidence="6">
    <location>
        <position position="330"/>
    </location>
</feature>
<evidence type="ECO:0000313" key="9">
    <source>
        <dbReference type="Proteomes" id="UP001321760"/>
    </source>
</evidence>